<evidence type="ECO:0000313" key="21">
    <source>
        <dbReference type="Proteomes" id="UP000295500"/>
    </source>
</evidence>
<evidence type="ECO:0000256" key="11">
    <source>
        <dbReference type="ARBA" id="ARBA00022884"/>
    </source>
</evidence>
<dbReference type="GO" id="GO:0009328">
    <property type="term" value="C:phenylalanine-tRNA ligase complex"/>
    <property type="evidence" value="ECO:0007669"/>
    <property type="project" value="TreeGrafter"/>
</dbReference>
<dbReference type="Pfam" id="PF03147">
    <property type="entry name" value="FDX-ACB"/>
    <property type="match status" value="1"/>
</dbReference>
<dbReference type="SMART" id="SM00873">
    <property type="entry name" value="B3_4"/>
    <property type="match status" value="1"/>
</dbReference>
<accession>A0A4R6QAW9</accession>
<feature type="domain" description="B5" evidence="19">
    <location>
        <begin position="419"/>
        <end position="494"/>
    </location>
</feature>
<dbReference type="PROSITE" id="PS51447">
    <property type="entry name" value="FDX_ACB"/>
    <property type="match status" value="1"/>
</dbReference>
<comment type="similarity">
    <text evidence="2 15">Belongs to the phenylalanyl-tRNA synthetase beta subunit family. Type 1 subfamily.</text>
</comment>
<dbReference type="InterPro" id="IPR005146">
    <property type="entry name" value="B3/B4_tRNA-bd"/>
</dbReference>
<dbReference type="InterPro" id="IPR041616">
    <property type="entry name" value="PheRS_beta_core"/>
</dbReference>
<dbReference type="EMBL" id="SNXO01000002">
    <property type="protein sequence ID" value="TDP59804.1"/>
    <property type="molecule type" value="Genomic_DNA"/>
</dbReference>
<dbReference type="InterPro" id="IPR002547">
    <property type="entry name" value="tRNA-bd_dom"/>
</dbReference>
<dbReference type="PANTHER" id="PTHR10947">
    <property type="entry name" value="PHENYLALANYL-TRNA SYNTHETASE BETA CHAIN AND LEUCINE-RICH REPEAT-CONTAINING PROTEIN 47"/>
    <property type="match status" value="1"/>
</dbReference>
<dbReference type="Gene3D" id="3.30.930.10">
    <property type="entry name" value="Bira Bifunctional Protein, Domain 2"/>
    <property type="match status" value="1"/>
</dbReference>
<dbReference type="FunFam" id="3.30.56.10:FF:000002">
    <property type="entry name" value="Phenylalanine--tRNA ligase beta subunit"/>
    <property type="match status" value="1"/>
</dbReference>
<dbReference type="GO" id="GO:0000287">
    <property type="term" value="F:magnesium ion binding"/>
    <property type="evidence" value="ECO:0007669"/>
    <property type="project" value="UniProtKB-UniRule"/>
</dbReference>
<protein>
    <recommendedName>
        <fullName evidence="15">Phenylalanine--tRNA ligase beta subunit</fullName>
        <ecNumber evidence="15">6.1.1.20</ecNumber>
    </recommendedName>
    <alternativeName>
        <fullName evidence="15">Phenylalanyl-tRNA synthetase beta subunit</fullName>
        <shortName evidence="15">PheRS</shortName>
    </alternativeName>
</protein>
<evidence type="ECO:0000256" key="4">
    <source>
        <dbReference type="ARBA" id="ARBA00022490"/>
    </source>
</evidence>
<feature type="binding site" evidence="15">
    <location>
        <position position="482"/>
    </location>
    <ligand>
        <name>Mg(2+)</name>
        <dbReference type="ChEBI" id="CHEBI:18420"/>
        <note>shared with alpha subunit</note>
    </ligand>
</feature>
<dbReference type="SUPFAM" id="SSF50249">
    <property type="entry name" value="Nucleic acid-binding proteins"/>
    <property type="match status" value="1"/>
</dbReference>
<keyword evidence="6 15" id="KW-0436">Ligase</keyword>
<dbReference type="FunFam" id="3.30.70.380:FF:000001">
    <property type="entry name" value="Phenylalanine--tRNA ligase beta subunit"/>
    <property type="match status" value="1"/>
</dbReference>
<reference evidence="20 21" key="1">
    <citation type="submission" date="2019-03" db="EMBL/GenBank/DDBJ databases">
        <title>Genomic Encyclopedia of Type Strains, Phase IV (KMG-IV): sequencing the most valuable type-strain genomes for metagenomic binning, comparative biology and taxonomic classification.</title>
        <authorList>
            <person name="Goeker M."/>
        </authorList>
    </citation>
    <scope>NUCLEOTIDE SEQUENCE [LARGE SCALE GENOMIC DNA]</scope>
    <source>
        <strain evidence="20 21">DSM 28287</strain>
    </source>
</reference>
<dbReference type="RefSeq" id="WP_133527506.1">
    <property type="nucleotide sequence ID" value="NZ_CALCQM010000046.1"/>
</dbReference>
<keyword evidence="12 15" id="KW-0648">Protein biosynthesis</keyword>
<dbReference type="GO" id="GO:0000049">
    <property type="term" value="F:tRNA binding"/>
    <property type="evidence" value="ECO:0007669"/>
    <property type="project" value="UniProtKB-UniRule"/>
</dbReference>
<dbReference type="SMART" id="SM00896">
    <property type="entry name" value="FDX-ACB"/>
    <property type="match status" value="1"/>
</dbReference>
<dbReference type="SUPFAM" id="SSF46955">
    <property type="entry name" value="Putative DNA-binding domain"/>
    <property type="match status" value="1"/>
</dbReference>
<dbReference type="InterPro" id="IPR036690">
    <property type="entry name" value="Fdx_antiC-bd_sf"/>
</dbReference>
<comment type="cofactor">
    <cofactor evidence="15">
        <name>Mg(2+)</name>
        <dbReference type="ChEBI" id="CHEBI:18420"/>
    </cofactor>
    <text evidence="15">Binds 2 magnesium ions per tetramer.</text>
</comment>
<dbReference type="PROSITE" id="PS51483">
    <property type="entry name" value="B5"/>
    <property type="match status" value="1"/>
</dbReference>
<dbReference type="NCBIfam" id="TIGR00472">
    <property type="entry name" value="pheT_bact"/>
    <property type="match status" value="1"/>
</dbReference>
<feature type="domain" description="FDX-ACB" evidence="18">
    <location>
        <begin position="720"/>
        <end position="813"/>
    </location>
</feature>
<evidence type="ECO:0000259" key="17">
    <source>
        <dbReference type="PROSITE" id="PS50886"/>
    </source>
</evidence>
<dbReference type="InterPro" id="IPR004532">
    <property type="entry name" value="Phe-tRNA-ligase_IIc_bsu_bact"/>
</dbReference>
<evidence type="ECO:0000256" key="6">
    <source>
        <dbReference type="ARBA" id="ARBA00022598"/>
    </source>
</evidence>
<dbReference type="AlphaFoldDB" id="A0A4R6QAW9"/>
<dbReference type="InterPro" id="IPR012340">
    <property type="entry name" value="NA-bd_OB-fold"/>
</dbReference>
<dbReference type="CDD" id="cd02796">
    <property type="entry name" value="tRNA_bind_bactPheRS"/>
    <property type="match status" value="1"/>
</dbReference>
<comment type="caution">
    <text evidence="20">The sequence shown here is derived from an EMBL/GenBank/DDBJ whole genome shotgun (WGS) entry which is preliminary data.</text>
</comment>
<evidence type="ECO:0000256" key="2">
    <source>
        <dbReference type="ARBA" id="ARBA00008653"/>
    </source>
</evidence>
<dbReference type="GO" id="GO:0140096">
    <property type="term" value="F:catalytic activity, acting on a protein"/>
    <property type="evidence" value="ECO:0007669"/>
    <property type="project" value="UniProtKB-ARBA"/>
</dbReference>
<dbReference type="Gene3D" id="3.30.70.380">
    <property type="entry name" value="Ferrodoxin-fold anticodon-binding domain"/>
    <property type="match status" value="1"/>
</dbReference>
<evidence type="ECO:0000256" key="7">
    <source>
        <dbReference type="ARBA" id="ARBA00022723"/>
    </source>
</evidence>
<comment type="catalytic activity">
    <reaction evidence="14 15">
        <text>tRNA(Phe) + L-phenylalanine + ATP = L-phenylalanyl-tRNA(Phe) + AMP + diphosphate + H(+)</text>
        <dbReference type="Rhea" id="RHEA:19413"/>
        <dbReference type="Rhea" id="RHEA-COMP:9668"/>
        <dbReference type="Rhea" id="RHEA-COMP:9699"/>
        <dbReference type="ChEBI" id="CHEBI:15378"/>
        <dbReference type="ChEBI" id="CHEBI:30616"/>
        <dbReference type="ChEBI" id="CHEBI:33019"/>
        <dbReference type="ChEBI" id="CHEBI:58095"/>
        <dbReference type="ChEBI" id="CHEBI:78442"/>
        <dbReference type="ChEBI" id="CHEBI:78531"/>
        <dbReference type="ChEBI" id="CHEBI:456215"/>
        <dbReference type="EC" id="6.1.1.20"/>
    </reaction>
</comment>
<dbReference type="InterPro" id="IPR045060">
    <property type="entry name" value="Phe-tRNA-ligase_IIc_bsu"/>
</dbReference>
<evidence type="ECO:0000256" key="9">
    <source>
        <dbReference type="ARBA" id="ARBA00022840"/>
    </source>
</evidence>
<evidence type="ECO:0000256" key="14">
    <source>
        <dbReference type="ARBA" id="ARBA00049255"/>
    </source>
</evidence>
<dbReference type="GO" id="GO:0004826">
    <property type="term" value="F:phenylalanine-tRNA ligase activity"/>
    <property type="evidence" value="ECO:0007669"/>
    <property type="project" value="UniProtKB-UniRule"/>
</dbReference>
<comment type="subunit">
    <text evidence="3 15">Tetramer of two alpha and two beta subunits.</text>
</comment>
<dbReference type="Pfam" id="PF03484">
    <property type="entry name" value="B5"/>
    <property type="match status" value="1"/>
</dbReference>
<dbReference type="SUPFAM" id="SSF55681">
    <property type="entry name" value="Class II aaRS and biotin synthetases"/>
    <property type="match status" value="1"/>
</dbReference>
<gene>
    <name evidence="15" type="primary">pheT</name>
    <name evidence="20" type="ORF">EV211_10243</name>
</gene>
<organism evidence="20 21">
    <name type="scientific">Aminicella lysinilytica</name>
    <dbReference type="NCBI Taxonomy" id="433323"/>
    <lineage>
        <taxon>Bacteria</taxon>
        <taxon>Bacillati</taxon>
        <taxon>Bacillota</taxon>
        <taxon>Clostridia</taxon>
        <taxon>Peptostreptococcales</taxon>
        <taxon>Anaerovoracaceae</taxon>
        <taxon>Aminicella</taxon>
    </lineage>
</organism>
<dbReference type="Proteomes" id="UP000295500">
    <property type="component" value="Unassembled WGS sequence"/>
</dbReference>
<name>A0A4R6QAW9_9FIRM</name>
<dbReference type="FunFam" id="3.50.40.10:FF:000001">
    <property type="entry name" value="Phenylalanine--tRNA ligase beta subunit"/>
    <property type="match status" value="1"/>
</dbReference>
<dbReference type="EC" id="6.1.1.20" evidence="15"/>
<dbReference type="InterPro" id="IPR033714">
    <property type="entry name" value="tRNA_bind_bactPheRS"/>
</dbReference>
<dbReference type="HAMAP" id="MF_00283">
    <property type="entry name" value="Phe_tRNA_synth_beta1"/>
    <property type="match status" value="1"/>
</dbReference>
<comment type="subcellular location">
    <subcellularLocation>
        <location evidence="1 15">Cytoplasm</location>
    </subcellularLocation>
</comment>
<dbReference type="SUPFAM" id="SSF56037">
    <property type="entry name" value="PheT/TilS domain"/>
    <property type="match status" value="1"/>
</dbReference>
<keyword evidence="21" id="KW-1185">Reference proteome</keyword>
<dbReference type="InterPro" id="IPR005147">
    <property type="entry name" value="tRNA_synthase_B5-dom"/>
</dbReference>
<evidence type="ECO:0000256" key="13">
    <source>
        <dbReference type="ARBA" id="ARBA00023146"/>
    </source>
</evidence>
<dbReference type="PANTHER" id="PTHR10947:SF0">
    <property type="entry name" value="PHENYLALANINE--TRNA LIGASE BETA SUBUNIT"/>
    <property type="match status" value="1"/>
</dbReference>
<evidence type="ECO:0000313" key="20">
    <source>
        <dbReference type="EMBL" id="TDP59804.1"/>
    </source>
</evidence>
<dbReference type="CDD" id="cd00769">
    <property type="entry name" value="PheRS_beta_core"/>
    <property type="match status" value="1"/>
</dbReference>
<feature type="domain" description="TRNA-binding" evidence="17">
    <location>
        <begin position="39"/>
        <end position="166"/>
    </location>
</feature>
<evidence type="ECO:0000256" key="1">
    <source>
        <dbReference type="ARBA" id="ARBA00004496"/>
    </source>
</evidence>
<dbReference type="InterPro" id="IPR009061">
    <property type="entry name" value="DNA-bd_dom_put_sf"/>
</dbReference>
<evidence type="ECO:0000256" key="10">
    <source>
        <dbReference type="ARBA" id="ARBA00022842"/>
    </source>
</evidence>
<dbReference type="GO" id="GO:0005524">
    <property type="term" value="F:ATP binding"/>
    <property type="evidence" value="ECO:0007669"/>
    <property type="project" value="UniProtKB-UniRule"/>
</dbReference>
<keyword evidence="10 15" id="KW-0460">Magnesium</keyword>
<dbReference type="Pfam" id="PF01588">
    <property type="entry name" value="tRNA_bind"/>
    <property type="match status" value="1"/>
</dbReference>
<sequence length="814" mass="90874">MLVSVEWLKDYVDINVPVQEFCDRMIMSGSNIETCTEIGTGMSNVKLGRIDKIEKHPDADKLVVCAINVGGDEPLQIVTGADNIYVGAYVPVAVHNSRVPGPLHGQPKVEGGVKITKGKLRGVVSEGMLCGPQELGFDDKVAPFVSKDGIWLIPGNWDDHLGEDFDKVLELEDNVVDFEITPNRPDCLAMIGMAREAAATFGEKLRYPDTECQKTDEEASDYISVEVRSEFCKRYTARIIKDVKIEQSPWWLQKRLMAAGMRPINNMVDITNFVMLEYGQPLHAFDINSIAGHHIIVDVAKAGDTFTSLDEVERKLDDKMLMINDAEKPVAIAGVMGGLNSEIQDDTNTVVIESANFLGSNVRATSKRLGLRTEASGRYEKGIDPNLCEAAADRVCKLVEMLGCGKVLNGSVDVYPSPEKAPTVMARVSRINKVLGTDIPREQMEGYFRSLEMEVTGEGDEMYVTPPTIRQDLPEEVDYVEEVARMYGYDNLPMTLPECESRPAFPKNWNMRELARQTLCGMGANEIQTFSFSNGKILDMSGIDEDSWERNFVEIINPMGEDTASLRTILTPGMLEVLGRNFSRNIESVRAYEIGKTFMKNLIDPKGLPDESYDLTIGCYGENEDFYSLKGMVCTLLDRLGIRELKFVAESEYGVYHPGRCARVVTSDTNGQEVELGIMGEVHPDVAENFGIDTRAYCCELFFDLIDELSDREVQYHQPPKYPSTSRDMALIVDEDLEIGEIEAQVNAMGIGILRDIKLFDVYRGEQVEQGKKSVAFSLTYRDDEKTLTDEETDEAHNSVVEMLKEKFGATLRD</sequence>
<keyword evidence="7 15" id="KW-0479">Metal-binding</keyword>
<dbReference type="Pfam" id="PF03483">
    <property type="entry name" value="B3_4"/>
    <property type="match status" value="1"/>
</dbReference>
<feature type="binding site" evidence="15">
    <location>
        <position position="472"/>
    </location>
    <ligand>
        <name>Mg(2+)</name>
        <dbReference type="ChEBI" id="CHEBI:18420"/>
        <note>shared with alpha subunit</note>
    </ligand>
</feature>
<feature type="binding site" evidence="15">
    <location>
        <position position="481"/>
    </location>
    <ligand>
        <name>Mg(2+)</name>
        <dbReference type="ChEBI" id="CHEBI:18420"/>
        <note>shared with alpha subunit</note>
    </ligand>
</feature>
<dbReference type="InterPro" id="IPR020825">
    <property type="entry name" value="Phe-tRNA_synthase-like_B3/B4"/>
</dbReference>
<dbReference type="SUPFAM" id="SSF54991">
    <property type="entry name" value="Anticodon-binding domain of PheRS"/>
    <property type="match status" value="1"/>
</dbReference>
<evidence type="ECO:0000259" key="18">
    <source>
        <dbReference type="PROSITE" id="PS51447"/>
    </source>
</evidence>
<keyword evidence="4 15" id="KW-0963">Cytoplasm</keyword>
<keyword evidence="5 16" id="KW-0820">tRNA-binding</keyword>
<keyword evidence="8 15" id="KW-0547">Nucleotide-binding</keyword>
<dbReference type="Gene3D" id="2.40.50.140">
    <property type="entry name" value="Nucleic acid-binding proteins"/>
    <property type="match status" value="1"/>
</dbReference>
<feature type="binding site" evidence="15">
    <location>
        <position position="478"/>
    </location>
    <ligand>
        <name>Mg(2+)</name>
        <dbReference type="ChEBI" id="CHEBI:18420"/>
        <note>shared with alpha subunit</note>
    </ligand>
</feature>
<dbReference type="InterPro" id="IPR005121">
    <property type="entry name" value="Fdx_antiC-bd"/>
</dbReference>
<evidence type="ECO:0000256" key="12">
    <source>
        <dbReference type="ARBA" id="ARBA00022917"/>
    </source>
</evidence>
<evidence type="ECO:0000256" key="15">
    <source>
        <dbReference type="HAMAP-Rule" id="MF_00283"/>
    </source>
</evidence>
<evidence type="ECO:0000256" key="8">
    <source>
        <dbReference type="ARBA" id="ARBA00022741"/>
    </source>
</evidence>
<dbReference type="Gene3D" id="3.50.40.10">
    <property type="entry name" value="Phenylalanyl-trna Synthetase, Chain B, domain 3"/>
    <property type="match status" value="1"/>
</dbReference>
<dbReference type="InterPro" id="IPR045864">
    <property type="entry name" value="aa-tRNA-synth_II/BPL/LPL"/>
</dbReference>
<dbReference type="GO" id="GO:0016740">
    <property type="term" value="F:transferase activity"/>
    <property type="evidence" value="ECO:0007669"/>
    <property type="project" value="UniProtKB-ARBA"/>
</dbReference>
<keyword evidence="11 16" id="KW-0694">RNA-binding</keyword>
<evidence type="ECO:0000256" key="16">
    <source>
        <dbReference type="PROSITE-ProRule" id="PRU00209"/>
    </source>
</evidence>
<dbReference type="GO" id="GO:0006432">
    <property type="term" value="P:phenylalanyl-tRNA aminoacylation"/>
    <property type="evidence" value="ECO:0007669"/>
    <property type="project" value="UniProtKB-UniRule"/>
</dbReference>
<keyword evidence="9 15" id="KW-0067">ATP-binding</keyword>
<dbReference type="PROSITE" id="PS50886">
    <property type="entry name" value="TRBD"/>
    <property type="match status" value="1"/>
</dbReference>
<dbReference type="Gene3D" id="3.30.56.10">
    <property type="match status" value="2"/>
</dbReference>
<keyword evidence="13 15" id="KW-0030">Aminoacyl-tRNA synthetase</keyword>
<proteinExistence type="inferred from homology"/>
<evidence type="ECO:0000256" key="3">
    <source>
        <dbReference type="ARBA" id="ARBA00011209"/>
    </source>
</evidence>
<dbReference type="OrthoDB" id="9805455at2"/>
<evidence type="ECO:0000256" key="5">
    <source>
        <dbReference type="ARBA" id="ARBA00022555"/>
    </source>
</evidence>
<dbReference type="Pfam" id="PF17759">
    <property type="entry name" value="tRNA_synthFbeta"/>
    <property type="match status" value="1"/>
</dbReference>
<evidence type="ECO:0000259" key="19">
    <source>
        <dbReference type="PROSITE" id="PS51483"/>
    </source>
</evidence>
<dbReference type="SMART" id="SM00874">
    <property type="entry name" value="B5"/>
    <property type="match status" value="1"/>
</dbReference>